<keyword evidence="2" id="KW-0808">Transferase</keyword>
<dbReference type="InterPro" id="IPR050317">
    <property type="entry name" value="Plant_Fungal_Acyltransferase"/>
</dbReference>
<dbReference type="Pfam" id="PF02458">
    <property type="entry name" value="Transferase"/>
    <property type="match status" value="2"/>
</dbReference>
<dbReference type="InterPro" id="IPR023213">
    <property type="entry name" value="CAT-like_dom_sf"/>
</dbReference>
<dbReference type="Gene3D" id="3.30.559.10">
    <property type="entry name" value="Chloramphenicol acetyltransferase-like domain"/>
    <property type="match status" value="2"/>
</dbReference>
<comment type="caution">
    <text evidence="4">The sequence shown here is derived from an EMBL/GenBank/DDBJ whole genome shotgun (WGS) entry which is preliminary data.</text>
</comment>
<protein>
    <submittedName>
        <fullName evidence="4">Uncharacterized protein</fullName>
    </submittedName>
</protein>
<gene>
    <name evidence="4" type="ORF">ZIOFF_047713</name>
</gene>
<sequence>MVVINVLRSTIVQPAEVTPKRRLWLSNLDLVTPHHHTLFVFFYRPDGSANFFDAAVLRDALSQVLVPFYPMAGRLTRGQDGRIAIDCNGEGVLFVEADAETTVDDFGDFAPTSELEQLIPKPNADYTNGISAFPLLLLQKPWEKGKHRKTLRRVELDQGMSSSSLAAASTAVIRHCLKKIGKKRNWVTHFKCGGAALGVGTQHHVVDGSSAIHLMNSWTDVARGVGIAVQPVIDRTLLRARDPPNPSFTHIEYQPPPSMNTSAAQVASPAAVRIFKLTREQLNLLKAKAPPGDSYSTYVLLATHVWRCVCIARDLPPDQMTKMYIATDGRQRVQPPLPQGYFGNAIFTTTPIAAAGEVTSPEGGPSPAAKTIKEGLVRMDANYLQSALDYLEMQPNLEALVRGARTYRCPTLGLTSWTHMPIYDIDFGWGRPIFMGPARIGYEGLAFVLPSAAGDGGLSVAISLQPDHMLKFQKLIYDIYFEVRLSML</sequence>
<keyword evidence="5" id="KW-1185">Reference proteome</keyword>
<proteinExistence type="inferred from homology"/>
<accession>A0A8J5FNG3</accession>
<organism evidence="4 5">
    <name type="scientific">Zingiber officinale</name>
    <name type="common">Ginger</name>
    <name type="synonym">Amomum zingiber</name>
    <dbReference type="NCBI Taxonomy" id="94328"/>
    <lineage>
        <taxon>Eukaryota</taxon>
        <taxon>Viridiplantae</taxon>
        <taxon>Streptophyta</taxon>
        <taxon>Embryophyta</taxon>
        <taxon>Tracheophyta</taxon>
        <taxon>Spermatophyta</taxon>
        <taxon>Magnoliopsida</taxon>
        <taxon>Liliopsida</taxon>
        <taxon>Zingiberales</taxon>
        <taxon>Zingiberaceae</taxon>
        <taxon>Zingiber</taxon>
    </lineage>
</organism>
<evidence type="ECO:0000256" key="3">
    <source>
        <dbReference type="ARBA" id="ARBA00023315"/>
    </source>
</evidence>
<dbReference type="Proteomes" id="UP000734854">
    <property type="component" value="Unassembled WGS sequence"/>
</dbReference>
<evidence type="ECO:0000313" key="4">
    <source>
        <dbReference type="EMBL" id="KAG6492748.1"/>
    </source>
</evidence>
<dbReference type="GO" id="GO:0016747">
    <property type="term" value="F:acyltransferase activity, transferring groups other than amino-acyl groups"/>
    <property type="evidence" value="ECO:0007669"/>
    <property type="project" value="TreeGrafter"/>
</dbReference>
<keyword evidence="3" id="KW-0012">Acyltransferase</keyword>
<dbReference type="AlphaFoldDB" id="A0A8J5FNG3"/>
<dbReference type="PANTHER" id="PTHR31642">
    <property type="entry name" value="TRICHOTHECENE 3-O-ACETYLTRANSFERASE"/>
    <property type="match status" value="1"/>
</dbReference>
<dbReference type="EMBL" id="JACMSC010000013">
    <property type="protein sequence ID" value="KAG6492748.1"/>
    <property type="molecule type" value="Genomic_DNA"/>
</dbReference>
<evidence type="ECO:0000256" key="2">
    <source>
        <dbReference type="ARBA" id="ARBA00022679"/>
    </source>
</evidence>
<reference evidence="4 5" key="1">
    <citation type="submission" date="2020-08" db="EMBL/GenBank/DDBJ databases">
        <title>Plant Genome Project.</title>
        <authorList>
            <person name="Zhang R.-G."/>
        </authorList>
    </citation>
    <scope>NUCLEOTIDE SEQUENCE [LARGE SCALE GENOMIC DNA]</scope>
    <source>
        <tissue evidence="4">Rhizome</tissue>
    </source>
</reference>
<evidence type="ECO:0000256" key="1">
    <source>
        <dbReference type="ARBA" id="ARBA00009861"/>
    </source>
</evidence>
<comment type="similarity">
    <text evidence="1">Belongs to the plant acyltransferase family.</text>
</comment>
<dbReference type="PANTHER" id="PTHR31642:SF11">
    <property type="entry name" value="SHIKIMATE O-HYDROXYCINNAMOYLTRANSFERASE"/>
    <property type="match status" value="1"/>
</dbReference>
<name>A0A8J5FNG3_ZINOF</name>
<dbReference type="FunFam" id="3.30.559.10:FF:000008">
    <property type="entry name" value="Tryptamine hydroxycinnamoyl transferase"/>
    <property type="match status" value="1"/>
</dbReference>
<evidence type="ECO:0000313" key="5">
    <source>
        <dbReference type="Proteomes" id="UP000734854"/>
    </source>
</evidence>